<dbReference type="GO" id="GO:0015074">
    <property type="term" value="P:DNA integration"/>
    <property type="evidence" value="ECO:0007669"/>
    <property type="project" value="UniProtKB-KW"/>
</dbReference>
<evidence type="ECO:0000313" key="8">
    <source>
        <dbReference type="EMBL" id="ASF48519.1"/>
    </source>
</evidence>
<dbReference type="Gene3D" id="1.10.150.130">
    <property type="match status" value="1"/>
</dbReference>
<feature type="domain" description="Tyr recombinase" evidence="6">
    <location>
        <begin position="130"/>
        <end position="317"/>
    </location>
</feature>
<accession>A0A1Z4C4R7</accession>
<dbReference type="GO" id="GO:0006310">
    <property type="term" value="P:DNA recombination"/>
    <property type="evidence" value="ECO:0007669"/>
    <property type="project" value="UniProtKB-KW"/>
</dbReference>
<evidence type="ECO:0008006" key="10">
    <source>
        <dbReference type="Google" id="ProtNLM"/>
    </source>
</evidence>
<dbReference type="Proteomes" id="UP000197019">
    <property type="component" value="Chromosome"/>
</dbReference>
<evidence type="ECO:0000259" key="6">
    <source>
        <dbReference type="PROSITE" id="PS51898"/>
    </source>
</evidence>
<dbReference type="SUPFAM" id="SSF56349">
    <property type="entry name" value="DNA breaking-rejoining enzymes"/>
    <property type="match status" value="1"/>
</dbReference>
<proteinExistence type="inferred from homology"/>
<evidence type="ECO:0000256" key="1">
    <source>
        <dbReference type="ARBA" id="ARBA00008857"/>
    </source>
</evidence>
<evidence type="ECO:0000256" key="2">
    <source>
        <dbReference type="ARBA" id="ARBA00022908"/>
    </source>
</evidence>
<evidence type="ECO:0000313" key="9">
    <source>
        <dbReference type="Proteomes" id="UP000197019"/>
    </source>
</evidence>
<dbReference type="Gene3D" id="1.10.443.10">
    <property type="entry name" value="Intergrase catalytic core"/>
    <property type="match status" value="1"/>
</dbReference>
<dbReference type="PROSITE" id="PS51900">
    <property type="entry name" value="CB"/>
    <property type="match status" value="1"/>
</dbReference>
<dbReference type="InterPro" id="IPR002104">
    <property type="entry name" value="Integrase_catalytic"/>
</dbReference>
<name>A0A1Z4C4R7_9GAMM</name>
<keyword evidence="4" id="KW-0233">DNA recombination</keyword>
<dbReference type="CDD" id="cd00397">
    <property type="entry name" value="DNA_BRE_C"/>
    <property type="match status" value="1"/>
</dbReference>
<dbReference type="OrthoDB" id="9795573at2"/>
<dbReference type="KEGG" id="mpsy:CEK71_22040"/>
<dbReference type="AlphaFoldDB" id="A0A1Z4C4R7"/>
<dbReference type="PANTHER" id="PTHR30349:SF41">
    <property type="entry name" value="INTEGRASE_RECOMBINASE PROTEIN MJ0367-RELATED"/>
    <property type="match status" value="1"/>
</dbReference>
<evidence type="ECO:0000256" key="5">
    <source>
        <dbReference type="PROSITE-ProRule" id="PRU01248"/>
    </source>
</evidence>
<dbReference type="InterPro" id="IPR011010">
    <property type="entry name" value="DNA_brk_join_enz"/>
</dbReference>
<evidence type="ECO:0000256" key="4">
    <source>
        <dbReference type="ARBA" id="ARBA00023172"/>
    </source>
</evidence>
<feature type="domain" description="Core-binding (CB)" evidence="7">
    <location>
        <begin position="16"/>
        <end position="108"/>
    </location>
</feature>
<dbReference type="EMBL" id="CP022129">
    <property type="protein sequence ID" value="ASF48519.1"/>
    <property type="molecule type" value="Genomic_DNA"/>
</dbReference>
<gene>
    <name evidence="8" type="ORF">CEK71_22040</name>
</gene>
<dbReference type="InterPro" id="IPR010998">
    <property type="entry name" value="Integrase_recombinase_N"/>
</dbReference>
<dbReference type="PROSITE" id="PS51898">
    <property type="entry name" value="TYR_RECOMBINASE"/>
    <property type="match status" value="1"/>
</dbReference>
<sequence length="322" mass="36754">MNPLAVKNELDAYGELSMGEVVEAFTQTKNSEHTRRSYLNDITGFFKPLDGVVFLTDFFQIPYPQVVEQVKSFLQGSTKQDGLSPRVLNPKTVNRKAYALSSFFGYLMLVYNYPKNPTKHFIPLKTARRSTTASLSRAEVIDFLAFAKAEHRLSENKFRDYLILVFLFGLALRRDEVANLKWGDIDFQQSTANVYQKGGSLKLLPLPIGIAYLLGEFKKLYGDTCPYIFRPVRNNRTKELNKPIRTEYIFAMVRKIAVQVVPDKNITPHSFRKTFIELALSNKEDFISIVNATGHATVEMVKYYDTRDALKNNAIHSIANII</sequence>
<dbReference type="InterPro" id="IPR050090">
    <property type="entry name" value="Tyrosine_recombinase_XerCD"/>
</dbReference>
<evidence type="ECO:0000256" key="3">
    <source>
        <dbReference type="ARBA" id="ARBA00023125"/>
    </source>
</evidence>
<reference evidence="8 9" key="1">
    <citation type="submission" date="2017-06" db="EMBL/GenBank/DDBJ databases">
        <title>Genome Sequencing of the methanotroph Methylovulum psychrotolerants str. HV10-M2 isolated from a high-altitude environment.</title>
        <authorList>
            <person name="Mateos-Rivera A."/>
        </authorList>
    </citation>
    <scope>NUCLEOTIDE SEQUENCE [LARGE SCALE GENOMIC DNA]</scope>
    <source>
        <strain evidence="8 9">HV10_M2</strain>
    </source>
</reference>
<keyword evidence="9" id="KW-1185">Reference proteome</keyword>
<dbReference type="InterPro" id="IPR013762">
    <property type="entry name" value="Integrase-like_cat_sf"/>
</dbReference>
<dbReference type="Pfam" id="PF00589">
    <property type="entry name" value="Phage_integrase"/>
    <property type="match status" value="1"/>
</dbReference>
<dbReference type="RefSeq" id="WP_088621381.1">
    <property type="nucleotide sequence ID" value="NZ_CP022129.1"/>
</dbReference>
<dbReference type="InterPro" id="IPR044068">
    <property type="entry name" value="CB"/>
</dbReference>
<keyword evidence="3 5" id="KW-0238">DNA-binding</keyword>
<evidence type="ECO:0000259" key="7">
    <source>
        <dbReference type="PROSITE" id="PS51900"/>
    </source>
</evidence>
<dbReference type="PANTHER" id="PTHR30349">
    <property type="entry name" value="PHAGE INTEGRASE-RELATED"/>
    <property type="match status" value="1"/>
</dbReference>
<organism evidence="8 9">
    <name type="scientific">Methylovulum psychrotolerans</name>
    <dbReference type="NCBI Taxonomy" id="1704499"/>
    <lineage>
        <taxon>Bacteria</taxon>
        <taxon>Pseudomonadati</taxon>
        <taxon>Pseudomonadota</taxon>
        <taxon>Gammaproteobacteria</taxon>
        <taxon>Methylococcales</taxon>
        <taxon>Methylococcaceae</taxon>
        <taxon>Methylovulum</taxon>
    </lineage>
</organism>
<dbReference type="GO" id="GO:0003677">
    <property type="term" value="F:DNA binding"/>
    <property type="evidence" value="ECO:0007669"/>
    <property type="project" value="UniProtKB-UniRule"/>
</dbReference>
<comment type="similarity">
    <text evidence="1">Belongs to the 'phage' integrase family.</text>
</comment>
<protein>
    <recommendedName>
        <fullName evidence="10">Integrase</fullName>
    </recommendedName>
</protein>
<keyword evidence="2" id="KW-0229">DNA integration</keyword>